<keyword evidence="1" id="KW-0472">Membrane</keyword>
<proteinExistence type="predicted"/>
<sequence length="104" mass="11699">KAGQPFHEAGPKLFTVDTQQRDLDFIWYVTVPGSVVFPLVHILVVVAILGLHDKILHIYNKVVAVLLARVIYLKQHGFGDVENVWALWGSSDVNLKTGKEITFF</sequence>
<gene>
    <name evidence="2" type="ORF">AVEN_79762_1</name>
</gene>
<organism evidence="2 3">
    <name type="scientific">Araneus ventricosus</name>
    <name type="common">Orbweaver spider</name>
    <name type="synonym">Epeira ventricosa</name>
    <dbReference type="NCBI Taxonomy" id="182803"/>
    <lineage>
        <taxon>Eukaryota</taxon>
        <taxon>Metazoa</taxon>
        <taxon>Ecdysozoa</taxon>
        <taxon>Arthropoda</taxon>
        <taxon>Chelicerata</taxon>
        <taxon>Arachnida</taxon>
        <taxon>Araneae</taxon>
        <taxon>Araneomorphae</taxon>
        <taxon>Entelegynae</taxon>
        <taxon>Araneoidea</taxon>
        <taxon>Araneidae</taxon>
        <taxon>Araneus</taxon>
    </lineage>
</organism>
<keyword evidence="1" id="KW-1133">Transmembrane helix</keyword>
<comment type="caution">
    <text evidence="2">The sequence shown here is derived from an EMBL/GenBank/DDBJ whole genome shotgun (WGS) entry which is preliminary data.</text>
</comment>
<dbReference type="EMBL" id="BGPR01045121">
    <property type="protein sequence ID" value="GBO21989.1"/>
    <property type="molecule type" value="Genomic_DNA"/>
</dbReference>
<accession>A0A4Y2V9N0</accession>
<dbReference type="Proteomes" id="UP000499080">
    <property type="component" value="Unassembled WGS sequence"/>
</dbReference>
<feature type="transmembrane region" description="Helical" evidence="1">
    <location>
        <begin position="25"/>
        <end position="51"/>
    </location>
</feature>
<dbReference type="AlphaFoldDB" id="A0A4Y2V9N0"/>
<keyword evidence="1" id="KW-0812">Transmembrane</keyword>
<name>A0A4Y2V9N0_ARAVE</name>
<keyword evidence="3" id="KW-1185">Reference proteome</keyword>
<evidence type="ECO:0000313" key="3">
    <source>
        <dbReference type="Proteomes" id="UP000499080"/>
    </source>
</evidence>
<protein>
    <submittedName>
        <fullName evidence="2">Uncharacterized protein</fullName>
    </submittedName>
</protein>
<reference evidence="2 3" key="1">
    <citation type="journal article" date="2019" name="Sci. Rep.">
        <title>Orb-weaving spider Araneus ventricosus genome elucidates the spidroin gene catalogue.</title>
        <authorList>
            <person name="Kono N."/>
            <person name="Nakamura H."/>
            <person name="Ohtoshi R."/>
            <person name="Moran D.A.P."/>
            <person name="Shinohara A."/>
            <person name="Yoshida Y."/>
            <person name="Fujiwara M."/>
            <person name="Mori M."/>
            <person name="Tomita M."/>
            <person name="Arakawa K."/>
        </authorList>
    </citation>
    <scope>NUCLEOTIDE SEQUENCE [LARGE SCALE GENOMIC DNA]</scope>
</reference>
<evidence type="ECO:0000256" key="1">
    <source>
        <dbReference type="SAM" id="Phobius"/>
    </source>
</evidence>
<evidence type="ECO:0000313" key="2">
    <source>
        <dbReference type="EMBL" id="GBO21989.1"/>
    </source>
</evidence>
<feature type="non-terminal residue" evidence="2">
    <location>
        <position position="1"/>
    </location>
</feature>